<dbReference type="RefSeq" id="WP_057933296.1">
    <property type="nucleotide sequence ID" value="NZ_LMZQ01000012.1"/>
</dbReference>
<gene>
    <name evidence="1" type="ORF">ASU31_16080</name>
</gene>
<dbReference type="Proteomes" id="UP000051950">
    <property type="component" value="Unassembled WGS sequence"/>
</dbReference>
<protein>
    <submittedName>
        <fullName evidence="1">Uncharacterized protein</fullName>
    </submittedName>
</protein>
<evidence type="ECO:0000313" key="2">
    <source>
        <dbReference type="Proteomes" id="UP000051950"/>
    </source>
</evidence>
<name>A0A0T5VMW0_9SPHI</name>
<dbReference type="STRING" id="687842.ASU31_16080"/>
<dbReference type="OrthoDB" id="761425at2"/>
<reference evidence="1 2" key="1">
    <citation type="submission" date="2015-11" db="EMBL/GenBank/DDBJ databases">
        <title>Sequence of Pedobacter ginsenosidimutans.</title>
        <authorList>
            <person name="Carson E."/>
            <person name="Keyser V."/>
            <person name="Newman J."/>
            <person name="Miller J."/>
        </authorList>
    </citation>
    <scope>NUCLEOTIDE SEQUENCE [LARGE SCALE GENOMIC DNA]</scope>
    <source>
        <strain evidence="1 2">KACC 14530</strain>
    </source>
</reference>
<proteinExistence type="predicted"/>
<comment type="caution">
    <text evidence="1">The sequence shown here is derived from an EMBL/GenBank/DDBJ whole genome shotgun (WGS) entry which is preliminary data.</text>
</comment>
<keyword evidence="2" id="KW-1185">Reference proteome</keyword>
<evidence type="ECO:0000313" key="1">
    <source>
        <dbReference type="EMBL" id="KRT15190.1"/>
    </source>
</evidence>
<organism evidence="1 2">
    <name type="scientific">Pedobacter ginsenosidimutans</name>
    <dbReference type="NCBI Taxonomy" id="687842"/>
    <lineage>
        <taxon>Bacteria</taxon>
        <taxon>Pseudomonadati</taxon>
        <taxon>Bacteroidota</taxon>
        <taxon>Sphingobacteriia</taxon>
        <taxon>Sphingobacteriales</taxon>
        <taxon>Sphingobacteriaceae</taxon>
        <taxon>Pedobacter</taxon>
    </lineage>
</organism>
<accession>A0A0T5VMW0</accession>
<sequence length="148" mass="16845">MFNYEIGGNERKIDTSEAFAEIAHNKTLFVQKLTDNDPIKPEKVEGLKTVKDVFEHYKPNVKVAFEKQDGSTVGETINFNDLGDFGVKNIINQSNYLTNVNIEREMSLNVIKQLKSNKTLKATLDDEETKSAFINALKNFVDELEQNK</sequence>
<dbReference type="AlphaFoldDB" id="A0A0T5VMW0"/>
<dbReference type="EMBL" id="LMZQ01000012">
    <property type="protein sequence ID" value="KRT15190.1"/>
    <property type="molecule type" value="Genomic_DNA"/>
</dbReference>